<evidence type="ECO:0000259" key="2">
    <source>
        <dbReference type="Pfam" id="PF16064"/>
    </source>
</evidence>
<keyword evidence="4" id="KW-1185">Reference proteome</keyword>
<feature type="compositionally biased region" description="Polar residues" evidence="1">
    <location>
        <begin position="67"/>
        <end position="77"/>
    </location>
</feature>
<dbReference type="InterPro" id="IPR032071">
    <property type="entry name" value="DUF4806"/>
</dbReference>
<evidence type="ECO:0000313" key="3">
    <source>
        <dbReference type="EMBL" id="CAG9818602.1"/>
    </source>
</evidence>
<feature type="compositionally biased region" description="Basic and acidic residues" evidence="1">
    <location>
        <begin position="57"/>
        <end position="66"/>
    </location>
</feature>
<gene>
    <name evidence="3" type="ORF">PHAECO_LOCUS5960</name>
</gene>
<feature type="compositionally biased region" description="Acidic residues" evidence="1">
    <location>
        <begin position="429"/>
        <end position="445"/>
    </location>
</feature>
<dbReference type="PANTHER" id="PTHR47326:SF1">
    <property type="entry name" value="HTH PSQ-TYPE DOMAIN-CONTAINING PROTEIN"/>
    <property type="match status" value="1"/>
</dbReference>
<reference evidence="3" key="1">
    <citation type="submission" date="2022-01" db="EMBL/GenBank/DDBJ databases">
        <authorList>
            <person name="King R."/>
        </authorList>
    </citation>
    <scope>NUCLEOTIDE SEQUENCE</scope>
</reference>
<evidence type="ECO:0000313" key="4">
    <source>
        <dbReference type="Proteomes" id="UP001153737"/>
    </source>
</evidence>
<organism evidence="3 4">
    <name type="scientific">Phaedon cochleariae</name>
    <name type="common">Mustard beetle</name>
    <dbReference type="NCBI Taxonomy" id="80249"/>
    <lineage>
        <taxon>Eukaryota</taxon>
        <taxon>Metazoa</taxon>
        <taxon>Ecdysozoa</taxon>
        <taxon>Arthropoda</taxon>
        <taxon>Hexapoda</taxon>
        <taxon>Insecta</taxon>
        <taxon>Pterygota</taxon>
        <taxon>Neoptera</taxon>
        <taxon>Endopterygota</taxon>
        <taxon>Coleoptera</taxon>
        <taxon>Polyphaga</taxon>
        <taxon>Cucujiformia</taxon>
        <taxon>Chrysomeloidea</taxon>
        <taxon>Chrysomelidae</taxon>
        <taxon>Chrysomelinae</taxon>
        <taxon>Chrysomelini</taxon>
        <taxon>Phaedon</taxon>
    </lineage>
</organism>
<name>A0A9N9SDB2_PHACE</name>
<dbReference type="Pfam" id="PF16064">
    <property type="entry name" value="DUF4806"/>
    <property type="match status" value="1"/>
</dbReference>
<accession>A0A9N9SDB2</accession>
<reference evidence="3" key="2">
    <citation type="submission" date="2022-10" db="EMBL/GenBank/DDBJ databases">
        <authorList>
            <consortium name="ENA_rothamsted_submissions"/>
            <consortium name="culmorum"/>
            <person name="King R."/>
        </authorList>
    </citation>
    <scope>NUCLEOTIDE SEQUENCE</scope>
</reference>
<sequence length="445" mass="51733">MAAPQWRTIYVITIRFYLKLQGVFGVGDYDTRIGKFKITDPIWLTSPGYTRQYNAAEKTERPRSNEPESISSSPKHIDVNTQEYSSDIVGLKPSSITYETLLANQNVMLQNQGTIMQQLANFKVIFQRLAKDNERLRKTSTTSTVTNTTYSLDGIKPIDSLLELVEFEEKLSDKSYFEALREKLAVICDRRGNGTDLCYILVDKFFTRKFMIQCSWAGGYLSQKCLRIPQIERYPNRRIPNHKTFARIERRLRETGMLKPVKVDAGRRRVQRPNREEAVLELINDNPEMSSRSVQRQTGIPKNTMSLVPHVVSWRTCTMSMYMLMKTHMPLKLETINENLKLMFGSDLSKHFWLGRSDCHISLMVLVTFTFFKKFCQIYKRTCPSMFVETCVPPHFARANRKRPKRLMYDRDAANMNRDNEMESMLHESEDDVGDIEDSVDNVDN</sequence>
<evidence type="ECO:0000256" key="1">
    <source>
        <dbReference type="SAM" id="MobiDB-lite"/>
    </source>
</evidence>
<feature type="domain" description="DUF4806" evidence="2">
    <location>
        <begin position="156"/>
        <end position="219"/>
    </location>
</feature>
<dbReference type="OrthoDB" id="6753189at2759"/>
<protein>
    <recommendedName>
        <fullName evidence="2">DUF4806 domain-containing protein</fullName>
    </recommendedName>
</protein>
<feature type="region of interest" description="Disordered" evidence="1">
    <location>
        <begin position="53"/>
        <end position="77"/>
    </location>
</feature>
<proteinExistence type="predicted"/>
<dbReference type="PANTHER" id="PTHR47326">
    <property type="entry name" value="TRANSPOSABLE ELEMENT TC3 TRANSPOSASE-LIKE PROTEIN"/>
    <property type="match status" value="1"/>
</dbReference>
<dbReference type="AlphaFoldDB" id="A0A9N9SDB2"/>
<feature type="region of interest" description="Disordered" evidence="1">
    <location>
        <begin position="424"/>
        <end position="445"/>
    </location>
</feature>
<dbReference type="EMBL" id="OU896708">
    <property type="protein sequence ID" value="CAG9818602.1"/>
    <property type="molecule type" value="Genomic_DNA"/>
</dbReference>
<dbReference type="Proteomes" id="UP001153737">
    <property type="component" value="Chromosome 2"/>
</dbReference>